<sequence>MKSEFKTLVFLLLIFSCKSNEKLSEDELLKYSELNETAVFINYVTCPPKIGPLDKLVFLRQ</sequence>
<name>A0AAW5VLP7_9LEPT</name>
<evidence type="ECO:0000313" key="1">
    <source>
        <dbReference type="EMBL" id="MCW7532272.1"/>
    </source>
</evidence>
<gene>
    <name evidence="1" type="ORF">ND862_18795</name>
</gene>
<evidence type="ECO:0000313" key="2">
    <source>
        <dbReference type="Proteomes" id="UP001208540"/>
    </source>
</evidence>
<dbReference type="PROSITE" id="PS51257">
    <property type="entry name" value="PROKAR_LIPOPROTEIN"/>
    <property type="match status" value="1"/>
</dbReference>
<dbReference type="AlphaFoldDB" id="A0AAW5VLP7"/>
<dbReference type="EMBL" id="JAMQPL010000023">
    <property type="protein sequence ID" value="MCW7532272.1"/>
    <property type="molecule type" value="Genomic_DNA"/>
</dbReference>
<dbReference type="Proteomes" id="UP001208540">
    <property type="component" value="Unassembled WGS sequence"/>
</dbReference>
<organism evidence="1 2">
    <name type="scientific">Leptospira soteropolitanensis</name>
    <dbReference type="NCBI Taxonomy" id="2950025"/>
    <lineage>
        <taxon>Bacteria</taxon>
        <taxon>Pseudomonadati</taxon>
        <taxon>Spirochaetota</taxon>
        <taxon>Spirochaetia</taxon>
        <taxon>Leptospirales</taxon>
        <taxon>Leptospiraceae</taxon>
        <taxon>Leptospira</taxon>
    </lineage>
</organism>
<comment type="caution">
    <text evidence="1">The sequence shown here is derived from an EMBL/GenBank/DDBJ whole genome shotgun (WGS) entry which is preliminary data.</text>
</comment>
<evidence type="ECO:0008006" key="3">
    <source>
        <dbReference type="Google" id="ProtNLM"/>
    </source>
</evidence>
<proteinExistence type="predicted"/>
<reference evidence="1" key="1">
    <citation type="submission" date="2022-06" db="EMBL/GenBank/DDBJ databases">
        <title>Leptospira isolates from biofilms formed at urban environments.</title>
        <authorList>
            <person name="Ribeiro P.S."/>
            <person name="Sousa T."/>
            <person name="Carvalho N."/>
            <person name="Aburjaile F."/>
            <person name="Neves F."/>
            <person name="Oliveira D."/>
            <person name="Blanco L."/>
            <person name="Lima J."/>
            <person name="Costa F."/>
            <person name="Brenig B."/>
            <person name="Soares S."/>
            <person name="Ramos R."/>
            <person name="Goes-Neto A."/>
            <person name="Matiuzzi M."/>
            <person name="Azevedo V."/>
            <person name="Ristow P."/>
        </authorList>
    </citation>
    <scope>NUCLEOTIDE SEQUENCE</scope>
    <source>
        <strain evidence="1">VSF20</strain>
    </source>
</reference>
<dbReference type="RefSeq" id="WP_265353513.1">
    <property type="nucleotide sequence ID" value="NZ_JAMQPL010000023.1"/>
</dbReference>
<protein>
    <recommendedName>
        <fullName evidence="3">Lipoprotein</fullName>
    </recommendedName>
</protein>
<accession>A0AAW5VLP7</accession>